<name>A0ABT9WQQ3_9BACI</name>
<dbReference type="InterPro" id="IPR050268">
    <property type="entry name" value="NADH-dep_flavin_reductase"/>
</dbReference>
<comment type="caution">
    <text evidence="3">The sequence shown here is derived from an EMBL/GenBank/DDBJ whole genome shotgun (WGS) entry which is preliminary data.</text>
</comment>
<dbReference type="PANTHER" id="PTHR30466">
    <property type="entry name" value="FLAVIN REDUCTASE"/>
    <property type="match status" value="1"/>
</dbReference>
<dbReference type="EMBL" id="JAUSTT010000007">
    <property type="protein sequence ID" value="MDQ0175613.1"/>
    <property type="molecule type" value="Genomic_DNA"/>
</dbReference>
<evidence type="ECO:0000256" key="1">
    <source>
        <dbReference type="ARBA" id="ARBA00023002"/>
    </source>
</evidence>
<gene>
    <name evidence="3" type="ORF">J2S08_001447</name>
</gene>
<evidence type="ECO:0000313" key="4">
    <source>
        <dbReference type="Proteomes" id="UP001223586"/>
    </source>
</evidence>
<dbReference type="RefSeq" id="WP_307228074.1">
    <property type="nucleotide sequence ID" value="NZ_JAUSTT010000007.1"/>
</dbReference>
<dbReference type="Pfam" id="PF01613">
    <property type="entry name" value="Flavin_Reduct"/>
    <property type="match status" value="1"/>
</dbReference>
<organism evidence="3 4">
    <name type="scientific">Bacillus chungangensis</name>
    <dbReference type="NCBI Taxonomy" id="587633"/>
    <lineage>
        <taxon>Bacteria</taxon>
        <taxon>Bacillati</taxon>
        <taxon>Bacillota</taxon>
        <taxon>Bacilli</taxon>
        <taxon>Bacillales</taxon>
        <taxon>Bacillaceae</taxon>
        <taxon>Bacillus</taxon>
    </lineage>
</organism>
<keyword evidence="1" id="KW-0560">Oxidoreductase</keyword>
<accession>A0ABT9WQQ3</accession>
<reference evidence="3 4" key="1">
    <citation type="submission" date="2023-07" db="EMBL/GenBank/DDBJ databases">
        <title>Genomic Encyclopedia of Type Strains, Phase IV (KMG-IV): sequencing the most valuable type-strain genomes for metagenomic binning, comparative biology and taxonomic classification.</title>
        <authorList>
            <person name="Goeker M."/>
        </authorList>
    </citation>
    <scope>NUCLEOTIDE SEQUENCE [LARGE SCALE GENOMIC DNA]</scope>
    <source>
        <strain evidence="3 4">DSM 23837</strain>
    </source>
</reference>
<evidence type="ECO:0000313" key="3">
    <source>
        <dbReference type="EMBL" id="MDQ0175613.1"/>
    </source>
</evidence>
<proteinExistence type="predicted"/>
<sequence>MDGRTFRQAMGKFATGITVLTTEMAGEIHGMTANAFMSVSLDPKLILISIDKKANMLSKIRASNMFAVNVLAEEQQQYSMIFAGQLKEHEKVSFARLNGLPVLQDALLTLACQVYAEYEAGDHILFVGKVDELQMREGDPLLFYCGKYRSIKDWEEQLLV</sequence>
<feature type="domain" description="Flavin reductase like" evidence="2">
    <location>
        <begin position="10"/>
        <end position="150"/>
    </location>
</feature>
<dbReference type="InterPro" id="IPR002563">
    <property type="entry name" value="Flavin_Rdtase-like_dom"/>
</dbReference>
<evidence type="ECO:0000259" key="2">
    <source>
        <dbReference type="SMART" id="SM00903"/>
    </source>
</evidence>
<dbReference type="Proteomes" id="UP001223586">
    <property type="component" value="Unassembled WGS sequence"/>
</dbReference>
<dbReference type="InterPro" id="IPR012349">
    <property type="entry name" value="Split_barrel_FMN-bd"/>
</dbReference>
<protein>
    <submittedName>
        <fullName evidence="3">Flavin reductase (DIM6/NTAB) family NADH-FMN oxidoreductase RutF</fullName>
    </submittedName>
</protein>
<keyword evidence="4" id="KW-1185">Reference proteome</keyword>
<dbReference type="PANTHER" id="PTHR30466:SF1">
    <property type="entry name" value="FMN REDUCTASE (NADH) RUTF"/>
    <property type="match status" value="1"/>
</dbReference>
<dbReference type="SMART" id="SM00903">
    <property type="entry name" value="Flavin_Reduct"/>
    <property type="match status" value="1"/>
</dbReference>
<dbReference type="SUPFAM" id="SSF50475">
    <property type="entry name" value="FMN-binding split barrel"/>
    <property type="match status" value="1"/>
</dbReference>
<dbReference type="Gene3D" id="2.30.110.10">
    <property type="entry name" value="Electron Transport, Fmn-binding Protein, Chain A"/>
    <property type="match status" value="1"/>
</dbReference>